<proteinExistence type="predicted"/>
<organism evidence="1 2">
    <name type="scientific">Algoriphagus iocasae</name>
    <dbReference type="NCBI Taxonomy" id="1836499"/>
    <lineage>
        <taxon>Bacteria</taxon>
        <taxon>Pseudomonadati</taxon>
        <taxon>Bacteroidota</taxon>
        <taxon>Cytophagia</taxon>
        <taxon>Cytophagales</taxon>
        <taxon>Cyclobacteriaceae</taxon>
        <taxon>Algoriphagus</taxon>
    </lineage>
</organism>
<dbReference type="InterPro" id="IPR014710">
    <property type="entry name" value="RmlC-like_jellyroll"/>
</dbReference>
<accession>A0A841MN12</accession>
<dbReference type="EMBL" id="JACIJO010000005">
    <property type="protein sequence ID" value="MBB6328860.1"/>
    <property type="molecule type" value="Genomic_DNA"/>
</dbReference>
<dbReference type="SUPFAM" id="SSF51206">
    <property type="entry name" value="cAMP-binding domain-like"/>
    <property type="match status" value="1"/>
</dbReference>
<evidence type="ECO:0000313" key="2">
    <source>
        <dbReference type="Proteomes" id="UP000588604"/>
    </source>
</evidence>
<keyword evidence="2" id="KW-1185">Reference proteome</keyword>
<evidence type="ECO:0000313" key="1">
    <source>
        <dbReference type="EMBL" id="MBB6328860.1"/>
    </source>
</evidence>
<dbReference type="AlphaFoldDB" id="A0A841MN12"/>
<dbReference type="InterPro" id="IPR018490">
    <property type="entry name" value="cNMP-bd_dom_sf"/>
</dbReference>
<protein>
    <submittedName>
        <fullName evidence="1">CRP-like cAMP-binding protein</fullName>
    </submittedName>
</protein>
<gene>
    <name evidence="1" type="ORF">FHS59_004519</name>
</gene>
<dbReference type="RefSeq" id="WP_184498362.1">
    <property type="nucleotide sequence ID" value="NZ_JACIJO010000005.1"/>
</dbReference>
<comment type="caution">
    <text evidence="1">The sequence shown here is derived from an EMBL/GenBank/DDBJ whole genome shotgun (WGS) entry which is preliminary data.</text>
</comment>
<sequence length="200" mass="23240">MEKRDYMDQLIADYNRIKKFSDEAYESVFHKLILRRVSRGEILKKVDTVDIKSRYICEGFLGLYQEGKAGFQLVRIFGKSDTAFDEKSFRTNIPSKSIIKALSDTVYLGFTLEAETELLAKKPEFYSLALEVVHRINKRHVEQEAIKAKKFKEGFPLLLKKLPGIGQYLKNQDLADLFNCSISTVERLKYTLMNEHEKDL</sequence>
<reference evidence="1 2" key="1">
    <citation type="submission" date="2020-08" db="EMBL/GenBank/DDBJ databases">
        <title>Genomic Encyclopedia of Type Strains, Phase IV (KMG-IV): sequencing the most valuable type-strain genomes for metagenomic binning, comparative biology and taxonomic classification.</title>
        <authorList>
            <person name="Goeker M."/>
        </authorList>
    </citation>
    <scope>NUCLEOTIDE SEQUENCE [LARGE SCALE GENOMIC DNA]</scope>
    <source>
        <strain evidence="1 2">DSM 102044</strain>
    </source>
</reference>
<dbReference type="Gene3D" id="2.60.120.10">
    <property type="entry name" value="Jelly Rolls"/>
    <property type="match status" value="1"/>
</dbReference>
<dbReference type="Proteomes" id="UP000588604">
    <property type="component" value="Unassembled WGS sequence"/>
</dbReference>
<name>A0A841MN12_9BACT</name>